<dbReference type="PROSITE" id="PS01281">
    <property type="entry name" value="GIDA_2"/>
    <property type="match status" value="1"/>
</dbReference>
<dbReference type="GO" id="GO:0005829">
    <property type="term" value="C:cytosol"/>
    <property type="evidence" value="ECO:0007669"/>
    <property type="project" value="TreeGrafter"/>
</dbReference>
<dbReference type="NCBIfam" id="NF003739">
    <property type="entry name" value="PRK05335.1"/>
    <property type="match status" value="1"/>
</dbReference>
<dbReference type="EC" id="2.1.1.74" evidence="11"/>
<evidence type="ECO:0000256" key="8">
    <source>
        <dbReference type="ARBA" id="ARBA00022827"/>
    </source>
</evidence>
<dbReference type="NCBIfam" id="TIGR00137">
    <property type="entry name" value="gid_trmFO"/>
    <property type="match status" value="1"/>
</dbReference>
<feature type="domain" description="MnmG N-terminal" evidence="12">
    <location>
        <begin position="4"/>
        <end position="376"/>
    </location>
</feature>
<dbReference type="PANTHER" id="PTHR11806">
    <property type="entry name" value="GLUCOSE INHIBITED DIVISION PROTEIN A"/>
    <property type="match status" value="1"/>
</dbReference>
<keyword evidence="7 11" id="KW-0819">tRNA processing</keyword>
<protein>
    <recommendedName>
        <fullName evidence="11">Methylenetetrahydrofolate--tRNA-(uracil-5-)-methyltransferase TrmFO</fullName>
        <ecNumber evidence="11">2.1.1.74</ecNumber>
    </recommendedName>
    <alternativeName>
        <fullName evidence="11">Folate-dependent tRNA (uracil-5-)-methyltransferase</fullName>
    </alternativeName>
    <alternativeName>
        <fullName evidence="11">Folate-dependent tRNA(M-5-U54)-methyltransferase</fullName>
    </alternativeName>
</protein>
<comment type="cofactor">
    <cofactor evidence="1 11">
        <name>FAD</name>
        <dbReference type="ChEBI" id="CHEBI:57692"/>
    </cofactor>
</comment>
<dbReference type="Gene3D" id="3.50.50.60">
    <property type="entry name" value="FAD/NAD(P)-binding domain"/>
    <property type="match status" value="2"/>
</dbReference>
<dbReference type="KEGG" id="sclo:SCLO_1011040"/>
<sequence length="447" mass="48344">MTHQVHIIGGGLAGSEAAWQLAQAGVKVRLSEMRGSGDMTPAHQTDGLAELVCSNSFRSDDADKNAVGLLHQEMRRLNSLIMAQADLAKVPAGSALAVDRDIFSQGVTRALAEHPHVEIARERIDALPAEGMTIIATGPLTAPALASSIGAAAGMDHLAFFDAIAPVVHFDSIDMDKCWMANRWDKIGPGGGEGKDYINCPMNKEQYQAFVQGLLDGEKTDFKEWETNTPYFEGCMPIEVMASRGPETLRHGPMKPMGLDDPRTGRWPYAVVQLRQDNASGTLWNMVGFQTKLKHGAQIELFRTIPGLERAEFARLGGLHRNTFIQSPRLLDATLRLKSAPHIRFAGQVTGCEGYVESSAIGLLAGRFALAELTGRALASLPADTALGALLGHVTGNVETADYQPMNVNFGLFPPLDDVKKKQRKEAMTARARASLGQWLGEELQPA</sequence>
<dbReference type="Proteomes" id="UP000218272">
    <property type="component" value="Chromosome SCLO_1"/>
</dbReference>
<dbReference type="InterPro" id="IPR020595">
    <property type="entry name" value="MnmG-rel_CS"/>
</dbReference>
<evidence type="ECO:0000256" key="9">
    <source>
        <dbReference type="ARBA" id="ARBA00022857"/>
    </source>
</evidence>
<keyword evidence="3 11" id="KW-0963">Cytoplasm</keyword>
<dbReference type="RefSeq" id="WP_066515650.1">
    <property type="nucleotide sequence ID" value="NZ_AP017655.1"/>
</dbReference>
<evidence type="ECO:0000256" key="3">
    <source>
        <dbReference type="ARBA" id="ARBA00022490"/>
    </source>
</evidence>
<dbReference type="GO" id="GO:0030488">
    <property type="term" value="P:tRNA methylation"/>
    <property type="evidence" value="ECO:0007669"/>
    <property type="project" value="TreeGrafter"/>
</dbReference>
<evidence type="ECO:0000256" key="11">
    <source>
        <dbReference type="HAMAP-Rule" id="MF_01037"/>
    </source>
</evidence>
<gene>
    <name evidence="11" type="primary">trmFO</name>
    <name evidence="13" type="ORF">SCLO_1011040</name>
</gene>
<dbReference type="Pfam" id="PF01134">
    <property type="entry name" value="GIDA"/>
    <property type="match status" value="1"/>
</dbReference>
<evidence type="ECO:0000256" key="4">
    <source>
        <dbReference type="ARBA" id="ARBA00022603"/>
    </source>
</evidence>
<feature type="binding site" evidence="11">
    <location>
        <begin position="9"/>
        <end position="14"/>
    </location>
    <ligand>
        <name>FAD</name>
        <dbReference type="ChEBI" id="CHEBI:57692"/>
    </ligand>
</feature>
<dbReference type="PANTHER" id="PTHR11806:SF2">
    <property type="entry name" value="METHYLENETETRAHYDROFOLATE--TRNA-(URACIL-5-)-METHYLTRANSFERASE TRMFO"/>
    <property type="match status" value="1"/>
</dbReference>
<name>A0A1E1F0W5_9SPHN</name>
<organism evidence="13 14">
    <name type="scientific">Sphingobium cloacae</name>
    <dbReference type="NCBI Taxonomy" id="120107"/>
    <lineage>
        <taxon>Bacteria</taxon>
        <taxon>Pseudomonadati</taxon>
        <taxon>Pseudomonadota</taxon>
        <taxon>Alphaproteobacteria</taxon>
        <taxon>Sphingomonadales</taxon>
        <taxon>Sphingomonadaceae</taxon>
        <taxon>Sphingobium</taxon>
    </lineage>
</organism>
<evidence type="ECO:0000256" key="7">
    <source>
        <dbReference type="ARBA" id="ARBA00022694"/>
    </source>
</evidence>
<dbReference type="InterPro" id="IPR040131">
    <property type="entry name" value="MnmG_N"/>
</dbReference>
<evidence type="ECO:0000313" key="14">
    <source>
        <dbReference type="Proteomes" id="UP000218272"/>
    </source>
</evidence>
<comment type="function">
    <text evidence="11">Catalyzes the folate-dependent formation of 5-methyl-uridine at position 54 (M-5-U54) in all tRNAs.</text>
</comment>
<reference evidence="13 14" key="1">
    <citation type="submission" date="2016-10" db="EMBL/GenBank/DDBJ databases">
        <title>Complete Genome Sequence of the Nonylphenol-Degrading Bacterium Sphingobium cloacae JCM 10874T.</title>
        <authorList>
            <person name="Ootsuka M."/>
            <person name="Nishizawa T."/>
            <person name="Ohta H."/>
        </authorList>
    </citation>
    <scope>NUCLEOTIDE SEQUENCE [LARGE SCALE GENOMIC DNA]</scope>
    <source>
        <strain evidence="13 14">JCM 10874</strain>
    </source>
</reference>
<keyword evidence="5 11" id="KW-0285">Flavoprotein</keyword>
<evidence type="ECO:0000313" key="13">
    <source>
        <dbReference type="EMBL" id="BAV64144.1"/>
    </source>
</evidence>
<evidence type="ECO:0000256" key="6">
    <source>
        <dbReference type="ARBA" id="ARBA00022679"/>
    </source>
</evidence>
<evidence type="ECO:0000256" key="1">
    <source>
        <dbReference type="ARBA" id="ARBA00001974"/>
    </source>
</evidence>
<evidence type="ECO:0000256" key="5">
    <source>
        <dbReference type="ARBA" id="ARBA00022630"/>
    </source>
</evidence>
<keyword evidence="14" id="KW-1185">Reference proteome</keyword>
<keyword evidence="9 11" id="KW-0521">NADP</keyword>
<comment type="function">
    <text evidence="2">NAD-binding protein involved in the addition of a carboxymethylaminomethyl (cmnm) group at the wobble position (U34) of certain tRNAs, forming tRNA-cmnm(5)s(2)U34.</text>
</comment>
<comment type="subcellular location">
    <subcellularLocation>
        <location evidence="11">Cytoplasm</location>
    </subcellularLocation>
</comment>
<comment type="catalytic activity">
    <reaction evidence="11">
        <text>uridine(54) in tRNA + (6R)-5,10-methylene-5,6,7,8-tetrahydrofolate + NADPH + H(+) = 5-methyluridine(54) in tRNA + (6S)-5,6,7,8-tetrahydrofolate + NADP(+)</text>
        <dbReference type="Rhea" id="RHEA:62372"/>
        <dbReference type="Rhea" id="RHEA-COMP:10167"/>
        <dbReference type="Rhea" id="RHEA-COMP:10193"/>
        <dbReference type="ChEBI" id="CHEBI:15378"/>
        <dbReference type="ChEBI" id="CHEBI:15636"/>
        <dbReference type="ChEBI" id="CHEBI:57453"/>
        <dbReference type="ChEBI" id="CHEBI:57783"/>
        <dbReference type="ChEBI" id="CHEBI:58349"/>
        <dbReference type="ChEBI" id="CHEBI:65315"/>
        <dbReference type="ChEBI" id="CHEBI:74447"/>
        <dbReference type="EC" id="2.1.1.74"/>
    </reaction>
</comment>
<comment type="catalytic activity">
    <reaction evidence="11">
        <text>uridine(54) in tRNA + (6R)-5,10-methylene-5,6,7,8-tetrahydrofolate + NADH + H(+) = 5-methyluridine(54) in tRNA + (6S)-5,6,7,8-tetrahydrofolate + NAD(+)</text>
        <dbReference type="Rhea" id="RHEA:16873"/>
        <dbReference type="Rhea" id="RHEA-COMP:10167"/>
        <dbReference type="Rhea" id="RHEA-COMP:10193"/>
        <dbReference type="ChEBI" id="CHEBI:15378"/>
        <dbReference type="ChEBI" id="CHEBI:15636"/>
        <dbReference type="ChEBI" id="CHEBI:57453"/>
        <dbReference type="ChEBI" id="CHEBI:57540"/>
        <dbReference type="ChEBI" id="CHEBI:57945"/>
        <dbReference type="ChEBI" id="CHEBI:65315"/>
        <dbReference type="ChEBI" id="CHEBI:74447"/>
        <dbReference type="EC" id="2.1.1.74"/>
    </reaction>
</comment>
<dbReference type="OrthoDB" id="9803114at2"/>
<keyword evidence="4 11" id="KW-0489">Methyltransferase</keyword>
<comment type="similarity">
    <text evidence="11">Belongs to the MnmG family. TrmFO subfamily.</text>
</comment>
<dbReference type="GO" id="GO:0050660">
    <property type="term" value="F:flavin adenine dinucleotide binding"/>
    <property type="evidence" value="ECO:0007669"/>
    <property type="project" value="UniProtKB-UniRule"/>
</dbReference>
<accession>A0A1E1F0W5</accession>
<dbReference type="InterPro" id="IPR004417">
    <property type="entry name" value="TrmFO"/>
</dbReference>
<dbReference type="HAMAP" id="MF_01037">
    <property type="entry name" value="TrmFO"/>
    <property type="match status" value="1"/>
</dbReference>
<dbReference type="EMBL" id="AP017655">
    <property type="protein sequence ID" value="BAV64144.1"/>
    <property type="molecule type" value="Genomic_DNA"/>
</dbReference>
<keyword evidence="10 11" id="KW-0520">NAD</keyword>
<dbReference type="SUPFAM" id="SSF51905">
    <property type="entry name" value="FAD/NAD(P)-binding domain"/>
    <property type="match status" value="1"/>
</dbReference>
<evidence type="ECO:0000259" key="12">
    <source>
        <dbReference type="Pfam" id="PF01134"/>
    </source>
</evidence>
<dbReference type="InterPro" id="IPR002218">
    <property type="entry name" value="MnmG-rel"/>
</dbReference>
<dbReference type="InterPro" id="IPR036188">
    <property type="entry name" value="FAD/NAD-bd_sf"/>
</dbReference>
<evidence type="ECO:0000256" key="2">
    <source>
        <dbReference type="ARBA" id="ARBA00003717"/>
    </source>
</evidence>
<keyword evidence="8 11" id="KW-0274">FAD</keyword>
<dbReference type="AlphaFoldDB" id="A0A1E1F0W5"/>
<proteinExistence type="inferred from homology"/>
<dbReference type="GO" id="GO:0047151">
    <property type="term" value="F:tRNA (uracil(54)-C5)-methyltransferase activity, 5,10-methylenetetrahydrofolate-dependent"/>
    <property type="evidence" value="ECO:0007669"/>
    <property type="project" value="UniProtKB-UniRule"/>
</dbReference>
<dbReference type="GO" id="GO:0002098">
    <property type="term" value="P:tRNA wobble uridine modification"/>
    <property type="evidence" value="ECO:0007669"/>
    <property type="project" value="TreeGrafter"/>
</dbReference>
<evidence type="ECO:0000256" key="10">
    <source>
        <dbReference type="ARBA" id="ARBA00023027"/>
    </source>
</evidence>
<keyword evidence="6 11" id="KW-0808">Transferase</keyword>